<keyword evidence="6 12" id="KW-0812">Transmembrane</keyword>
<dbReference type="InterPro" id="IPR003317">
    <property type="entry name" value="Cyt-d_oxidase_su2"/>
</dbReference>
<evidence type="ECO:0000256" key="1">
    <source>
        <dbReference type="ARBA" id="ARBA00004651"/>
    </source>
</evidence>
<dbReference type="PANTHER" id="PTHR43141">
    <property type="entry name" value="CYTOCHROME BD2 SUBUNIT II"/>
    <property type="match status" value="1"/>
</dbReference>
<keyword evidence="8" id="KW-0249">Electron transport</keyword>
<keyword evidence="5" id="KW-0349">Heme</keyword>
<evidence type="ECO:0000313" key="13">
    <source>
        <dbReference type="EMBL" id="NYS47225.1"/>
    </source>
</evidence>
<evidence type="ECO:0000313" key="14">
    <source>
        <dbReference type="Proteomes" id="UP000531840"/>
    </source>
</evidence>
<feature type="transmembrane region" description="Helical" evidence="12">
    <location>
        <begin position="230"/>
        <end position="250"/>
    </location>
</feature>
<keyword evidence="10" id="KW-0408">Iron</keyword>
<feature type="transmembrane region" description="Helical" evidence="12">
    <location>
        <begin position="257"/>
        <end position="279"/>
    </location>
</feature>
<evidence type="ECO:0000256" key="4">
    <source>
        <dbReference type="ARBA" id="ARBA00022475"/>
    </source>
</evidence>
<evidence type="ECO:0000256" key="12">
    <source>
        <dbReference type="SAM" id="Phobius"/>
    </source>
</evidence>
<evidence type="ECO:0000256" key="10">
    <source>
        <dbReference type="ARBA" id="ARBA00023004"/>
    </source>
</evidence>
<dbReference type="RefSeq" id="WP_179940856.1">
    <property type="nucleotide sequence ID" value="NZ_JACBYF010000004.1"/>
</dbReference>
<feature type="transmembrane region" description="Helical" evidence="12">
    <location>
        <begin position="85"/>
        <end position="102"/>
    </location>
</feature>
<feature type="transmembrane region" description="Helical" evidence="12">
    <location>
        <begin position="307"/>
        <end position="330"/>
    </location>
</feature>
<name>A0ABX2SY52_9BACL</name>
<keyword evidence="4" id="KW-1003">Cell membrane</keyword>
<protein>
    <submittedName>
        <fullName evidence="13">Cytochrome d ubiquinol oxidase subunit II</fullName>
    </submittedName>
</protein>
<evidence type="ECO:0000256" key="7">
    <source>
        <dbReference type="ARBA" id="ARBA00022723"/>
    </source>
</evidence>
<keyword evidence="9 12" id="KW-1133">Transmembrane helix</keyword>
<dbReference type="Pfam" id="PF02322">
    <property type="entry name" value="Cyt_bd_oxida_II"/>
    <property type="match status" value="1"/>
</dbReference>
<sequence length="342" mass="38200">MDWSIVLPNIWFLLITILFTGFFILEGYDFGVGVLSQILGRNDLEKRLYFNTIGPFWDANEVWLLTGGGAMFAAFPIWYGKLFSGYYIAFVLMLVALILRGVSFEFRGKLGDNRAWMKACDAAMFIGSILPPILWGVAVANFMTGARLDENKTLVDGFLGLISPYTVLGGVMMLLLMLVHGAQFLVLKTEGDLRVGAQRISSLLFPLAALSTLIFAAWSLVKTDIFTNNYYVGLVLALIAVVFFVISFILNKKGKDLGAFLSTSATLGFLTLSVFAGMFPRAIINSEDVTKSLFIYDAASGIYTLELMTYVACFMLPFVLGYQVWSYYVFRKRLTKDDKLEY</sequence>
<evidence type="ECO:0000256" key="3">
    <source>
        <dbReference type="ARBA" id="ARBA00022448"/>
    </source>
</evidence>
<organism evidence="13 14">
    <name type="scientific">Gemelliphila palaticanis</name>
    <dbReference type="NCBI Taxonomy" id="81950"/>
    <lineage>
        <taxon>Bacteria</taxon>
        <taxon>Bacillati</taxon>
        <taxon>Bacillota</taxon>
        <taxon>Bacilli</taxon>
        <taxon>Bacillales</taxon>
        <taxon>Gemellaceae</taxon>
        <taxon>Gemelliphila</taxon>
    </lineage>
</organism>
<dbReference type="EMBL" id="JACBYF010000004">
    <property type="protein sequence ID" value="NYS47225.1"/>
    <property type="molecule type" value="Genomic_DNA"/>
</dbReference>
<comment type="similarity">
    <text evidence="2">Belongs to the cytochrome ubiquinol oxidase subunit 2 family.</text>
</comment>
<reference evidence="13 14" key="1">
    <citation type="submission" date="2020-07" db="EMBL/GenBank/DDBJ databases">
        <title>MOT database genomes.</title>
        <authorList>
            <person name="Joseph S."/>
            <person name="Aduse-Opoku J."/>
            <person name="Hashim A."/>
            <person name="Wade W."/>
            <person name="Curtis M."/>
        </authorList>
    </citation>
    <scope>NUCLEOTIDE SEQUENCE [LARGE SCALE GENOMIC DNA]</scope>
    <source>
        <strain evidence="13 14">CIP 106318</strain>
    </source>
</reference>
<accession>A0ABX2SY52</accession>
<evidence type="ECO:0000256" key="9">
    <source>
        <dbReference type="ARBA" id="ARBA00022989"/>
    </source>
</evidence>
<proteinExistence type="inferred from homology"/>
<dbReference type="PANTHER" id="PTHR43141:SF5">
    <property type="entry name" value="CYTOCHROME BD-I UBIQUINOL OXIDASE SUBUNIT 2"/>
    <property type="match status" value="1"/>
</dbReference>
<gene>
    <name evidence="13" type="primary">cydB</name>
    <name evidence="13" type="ORF">HZY85_03315</name>
</gene>
<comment type="subcellular location">
    <subcellularLocation>
        <location evidence="1">Cell membrane</location>
        <topology evidence="1">Multi-pass membrane protein</topology>
    </subcellularLocation>
</comment>
<feature type="transmembrane region" description="Helical" evidence="12">
    <location>
        <begin position="122"/>
        <end position="142"/>
    </location>
</feature>
<evidence type="ECO:0000256" key="6">
    <source>
        <dbReference type="ARBA" id="ARBA00022692"/>
    </source>
</evidence>
<evidence type="ECO:0000256" key="5">
    <source>
        <dbReference type="ARBA" id="ARBA00022617"/>
    </source>
</evidence>
<evidence type="ECO:0000256" key="8">
    <source>
        <dbReference type="ARBA" id="ARBA00022982"/>
    </source>
</evidence>
<feature type="transmembrane region" description="Helical" evidence="12">
    <location>
        <begin position="199"/>
        <end position="218"/>
    </location>
</feature>
<keyword evidence="14" id="KW-1185">Reference proteome</keyword>
<feature type="transmembrane region" description="Helical" evidence="12">
    <location>
        <begin position="12"/>
        <end position="40"/>
    </location>
</feature>
<dbReference type="Proteomes" id="UP000531840">
    <property type="component" value="Unassembled WGS sequence"/>
</dbReference>
<evidence type="ECO:0000256" key="11">
    <source>
        <dbReference type="ARBA" id="ARBA00023136"/>
    </source>
</evidence>
<feature type="transmembrane region" description="Helical" evidence="12">
    <location>
        <begin position="162"/>
        <end position="187"/>
    </location>
</feature>
<keyword evidence="3" id="KW-0813">Transport</keyword>
<keyword evidence="7" id="KW-0479">Metal-binding</keyword>
<evidence type="ECO:0000256" key="2">
    <source>
        <dbReference type="ARBA" id="ARBA00007543"/>
    </source>
</evidence>
<comment type="caution">
    <text evidence="13">The sequence shown here is derived from an EMBL/GenBank/DDBJ whole genome shotgun (WGS) entry which is preliminary data.</text>
</comment>
<dbReference type="NCBIfam" id="TIGR00203">
    <property type="entry name" value="cydB"/>
    <property type="match status" value="1"/>
</dbReference>
<keyword evidence="11 12" id="KW-0472">Membrane</keyword>
<dbReference type="PIRSF" id="PIRSF000267">
    <property type="entry name" value="Cyt_oxidse_sub2"/>
    <property type="match status" value="1"/>
</dbReference>